<dbReference type="AlphaFoldDB" id="A0A0R1V3N0"/>
<gene>
    <name evidence="1" type="ORF">FD50_GL001010</name>
</gene>
<accession>A0A0R1V3N0</accession>
<name>A0A0R1V3N0_9LACO</name>
<comment type="caution">
    <text evidence="1">The sequence shown here is derived from an EMBL/GenBank/DDBJ whole genome shotgun (WGS) entry which is preliminary data.</text>
</comment>
<dbReference type="EMBL" id="AZFQ01000044">
    <property type="protein sequence ID" value="KRL98051.1"/>
    <property type="molecule type" value="Genomic_DNA"/>
</dbReference>
<proteinExistence type="predicted"/>
<organism evidence="1 2">
    <name type="scientific">Liquorilactobacillus satsumensis DSM 16230 = JCM 12392</name>
    <dbReference type="NCBI Taxonomy" id="1423801"/>
    <lineage>
        <taxon>Bacteria</taxon>
        <taxon>Bacillati</taxon>
        <taxon>Bacillota</taxon>
        <taxon>Bacilli</taxon>
        <taxon>Lactobacillales</taxon>
        <taxon>Lactobacillaceae</taxon>
        <taxon>Liquorilactobacillus</taxon>
    </lineage>
</organism>
<protein>
    <recommendedName>
        <fullName evidence="3">dUTPase</fullName>
    </recommendedName>
</protein>
<evidence type="ECO:0008006" key="3">
    <source>
        <dbReference type="Google" id="ProtNLM"/>
    </source>
</evidence>
<dbReference type="STRING" id="1423801.FD50_GL001010"/>
<keyword evidence="2" id="KW-1185">Reference proteome</keyword>
<evidence type="ECO:0000313" key="1">
    <source>
        <dbReference type="EMBL" id="KRL98051.1"/>
    </source>
</evidence>
<dbReference type="Proteomes" id="UP000051166">
    <property type="component" value="Unassembled WGS sequence"/>
</dbReference>
<reference evidence="1 2" key="1">
    <citation type="journal article" date="2015" name="Genome Announc.">
        <title>Expanding the biotechnology potential of lactobacilli through comparative genomics of 213 strains and associated genera.</title>
        <authorList>
            <person name="Sun Z."/>
            <person name="Harris H.M."/>
            <person name="McCann A."/>
            <person name="Guo C."/>
            <person name="Argimon S."/>
            <person name="Zhang W."/>
            <person name="Yang X."/>
            <person name="Jeffery I.B."/>
            <person name="Cooney J.C."/>
            <person name="Kagawa T.F."/>
            <person name="Liu W."/>
            <person name="Song Y."/>
            <person name="Salvetti E."/>
            <person name="Wrobel A."/>
            <person name="Rasinkangas P."/>
            <person name="Parkhill J."/>
            <person name="Rea M.C."/>
            <person name="O'Sullivan O."/>
            <person name="Ritari J."/>
            <person name="Douillard F.P."/>
            <person name="Paul Ross R."/>
            <person name="Yang R."/>
            <person name="Briner A.E."/>
            <person name="Felis G.E."/>
            <person name="de Vos W.M."/>
            <person name="Barrangou R."/>
            <person name="Klaenhammer T.R."/>
            <person name="Caufield P.W."/>
            <person name="Cui Y."/>
            <person name="Zhang H."/>
            <person name="O'Toole P.W."/>
        </authorList>
    </citation>
    <scope>NUCLEOTIDE SEQUENCE [LARGE SCALE GENOMIC DNA]</scope>
    <source>
        <strain evidence="1 2">DSM 16230</strain>
    </source>
</reference>
<sequence length="152" mass="17415">MLDSARLQTGLLVENTPISKRPAALFCELNLDLAVLFNAYFEQKPAAFLPDFCKVTALFLRIANEKKWTYLLLLPDEKLTYLEQKPVSRFVADDYLIMQKLLNNSYFERRSAAFVHAWHIFVKFGLVDLGFSAAEIQTAFLEIFPPASGEQF</sequence>
<dbReference type="PATRIC" id="fig|1423801.4.peg.1025"/>
<evidence type="ECO:0000313" key="2">
    <source>
        <dbReference type="Proteomes" id="UP000051166"/>
    </source>
</evidence>